<dbReference type="AlphaFoldDB" id="A0A2T8JEC1"/>
<reference evidence="1" key="1">
    <citation type="submission" date="2018-04" db="EMBL/GenBank/DDBJ databases">
        <title>WGS assembly of Panicum hallii.</title>
        <authorList>
            <person name="Lovell J."/>
            <person name="Jenkins J."/>
            <person name="Lowry D."/>
            <person name="Mamidi S."/>
            <person name="Sreedasyam A."/>
            <person name="Weng X."/>
            <person name="Barry K."/>
            <person name="Bonette J."/>
            <person name="Campitelli B."/>
            <person name="Daum C."/>
            <person name="Gordon S."/>
            <person name="Gould B."/>
            <person name="Lipzen A."/>
            <person name="Macqueen A."/>
            <person name="Palacio-Mejia J."/>
            <person name="Plott C."/>
            <person name="Shakirov E."/>
            <person name="Shu S."/>
            <person name="Yoshinaga Y."/>
            <person name="Zane M."/>
            <person name="Rokhsar D."/>
            <person name="Grimwood J."/>
            <person name="Schmutz J."/>
            <person name="Juenger T."/>
        </authorList>
    </citation>
    <scope>NUCLEOTIDE SEQUENCE [LARGE SCALE GENOMIC DNA]</scope>
    <source>
        <strain evidence="1">FIL2</strain>
    </source>
</reference>
<dbReference type="Gramene" id="PVH48269">
    <property type="protein sequence ID" value="PVH48269"/>
    <property type="gene ID" value="PAHAL_4G294200"/>
</dbReference>
<evidence type="ECO:0000313" key="1">
    <source>
        <dbReference type="EMBL" id="PVH48269.1"/>
    </source>
</evidence>
<name>A0A2T8JEC1_9POAL</name>
<accession>A0A2T8JEC1</accession>
<protein>
    <submittedName>
        <fullName evidence="1">Uncharacterized protein</fullName>
    </submittedName>
</protein>
<sequence length="124" mass="13053">MPPCAAGPGGRRAAGLRRARGRGLRWSGGSRTPGVACLPPSLTGSAGRTQLARQQGCFQKKGRRSTRTATGLLINLAVSLALMIWVRQQCANAHACVCPCPAVLPTCARSMYPGLSSTLFLSFR</sequence>
<dbReference type="EMBL" id="CM008049">
    <property type="protein sequence ID" value="PVH48269.1"/>
    <property type="molecule type" value="Genomic_DNA"/>
</dbReference>
<gene>
    <name evidence="1" type="ORF">PAHAL_4G294200</name>
</gene>
<proteinExistence type="predicted"/>
<dbReference type="Proteomes" id="UP000243499">
    <property type="component" value="Chromosome 4"/>
</dbReference>
<organism evidence="1">
    <name type="scientific">Panicum hallii</name>
    <dbReference type="NCBI Taxonomy" id="206008"/>
    <lineage>
        <taxon>Eukaryota</taxon>
        <taxon>Viridiplantae</taxon>
        <taxon>Streptophyta</taxon>
        <taxon>Embryophyta</taxon>
        <taxon>Tracheophyta</taxon>
        <taxon>Spermatophyta</taxon>
        <taxon>Magnoliopsida</taxon>
        <taxon>Liliopsida</taxon>
        <taxon>Poales</taxon>
        <taxon>Poaceae</taxon>
        <taxon>PACMAD clade</taxon>
        <taxon>Panicoideae</taxon>
        <taxon>Panicodae</taxon>
        <taxon>Paniceae</taxon>
        <taxon>Panicinae</taxon>
        <taxon>Panicum</taxon>
        <taxon>Panicum sect. Panicum</taxon>
    </lineage>
</organism>